<accession>A0A1X7I6Y0</accession>
<reference evidence="2" key="1">
    <citation type="submission" date="2017-04" db="EMBL/GenBank/DDBJ databases">
        <authorList>
            <person name="Varghese N."/>
            <person name="Submissions S."/>
        </authorList>
    </citation>
    <scope>NUCLEOTIDE SEQUENCE [LARGE SCALE GENOMIC DNA]</scope>
    <source>
        <strain evidence="2">LMG 29540</strain>
    </source>
</reference>
<name>A0A1X7I6Y0_9BURK</name>
<evidence type="ECO:0000313" key="1">
    <source>
        <dbReference type="EMBL" id="SMG09869.1"/>
    </source>
</evidence>
<dbReference type="Gene3D" id="1.10.238.160">
    <property type="match status" value="1"/>
</dbReference>
<protein>
    <submittedName>
        <fullName evidence="1">Transcriptional regulator, AlpA family</fullName>
    </submittedName>
</protein>
<dbReference type="InterPro" id="IPR010260">
    <property type="entry name" value="AlpA"/>
</dbReference>
<dbReference type="Proteomes" id="UP000193228">
    <property type="component" value="Unassembled WGS sequence"/>
</dbReference>
<dbReference type="OrthoDB" id="9182156at2"/>
<evidence type="ECO:0000313" key="2">
    <source>
        <dbReference type="Proteomes" id="UP000193228"/>
    </source>
</evidence>
<gene>
    <name evidence="1" type="ORF">SAMN06265784_101358</name>
</gene>
<organism evidence="1 2">
    <name type="scientific">Paraburkholderia susongensis</name>
    <dbReference type="NCBI Taxonomy" id="1515439"/>
    <lineage>
        <taxon>Bacteria</taxon>
        <taxon>Pseudomonadati</taxon>
        <taxon>Pseudomonadota</taxon>
        <taxon>Betaproteobacteria</taxon>
        <taxon>Burkholderiales</taxon>
        <taxon>Burkholderiaceae</taxon>
        <taxon>Paraburkholderia</taxon>
    </lineage>
</organism>
<dbReference type="AlphaFoldDB" id="A0A1X7I6Y0"/>
<dbReference type="STRING" id="1515439.SAMN06265784_101358"/>
<sequence>MNSIGIDKLTSKVDLGRSTIYRLIAEGKFPKPFQILPNRNAWIESDIDEWLAAKAGKPLPDTSPQPAPEET</sequence>
<proteinExistence type="predicted"/>
<dbReference type="RefSeq" id="WP_085480545.1">
    <property type="nucleotide sequence ID" value="NZ_FXAT01000001.1"/>
</dbReference>
<dbReference type="Pfam" id="PF05930">
    <property type="entry name" value="Phage_AlpA"/>
    <property type="match status" value="1"/>
</dbReference>
<keyword evidence="2" id="KW-1185">Reference proteome</keyword>
<dbReference type="EMBL" id="FXAT01000001">
    <property type="protein sequence ID" value="SMG09869.1"/>
    <property type="molecule type" value="Genomic_DNA"/>
</dbReference>